<feature type="transmembrane region" description="Helical" evidence="1">
    <location>
        <begin position="15"/>
        <end position="33"/>
    </location>
</feature>
<keyword evidence="1" id="KW-0812">Transmembrane</keyword>
<evidence type="ECO:0000313" key="3">
    <source>
        <dbReference type="Proteomes" id="UP001066276"/>
    </source>
</evidence>
<feature type="transmembrane region" description="Helical" evidence="1">
    <location>
        <begin position="45"/>
        <end position="64"/>
    </location>
</feature>
<keyword evidence="1" id="KW-1133">Transmembrane helix</keyword>
<accession>A0AAV7VPJ8</accession>
<keyword evidence="3" id="KW-1185">Reference proteome</keyword>
<proteinExistence type="predicted"/>
<comment type="caution">
    <text evidence="2">The sequence shown here is derived from an EMBL/GenBank/DDBJ whole genome shotgun (WGS) entry which is preliminary data.</text>
</comment>
<dbReference type="Proteomes" id="UP001066276">
    <property type="component" value="Chromosome 2_1"/>
</dbReference>
<evidence type="ECO:0000313" key="2">
    <source>
        <dbReference type="EMBL" id="KAJ1203598.1"/>
    </source>
</evidence>
<sequence length="124" mass="12488">MDTGYTLSADNDGCSVVAVVVLLVELVVVGGGYSPSPAALDGCPLGLLLLVAVLLVELAVVGGGSSPSPTPLDGCPLGQVAVLLVELAVVGEAPTLPLQPRTAAHWGIWRCWWRSTCGAGGGRL</sequence>
<protein>
    <submittedName>
        <fullName evidence="2">Uncharacterized protein</fullName>
    </submittedName>
</protein>
<organism evidence="2 3">
    <name type="scientific">Pleurodeles waltl</name>
    <name type="common">Iberian ribbed newt</name>
    <dbReference type="NCBI Taxonomy" id="8319"/>
    <lineage>
        <taxon>Eukaryota</taxon>
        <taxon>Metazoa</taxon>
        <taxon>Chordata</taxon>
        <taxon>Craniata</taxon>
        <taxon>Vertebrata</taxon>
        <taxon>Euteleostomi</taxon>
        <taxon>Amphibia</taxon>
        <taxon>Batrachia</taxon>
        <taxon>Caudata</taxon>
        <taxon>Salamandroidea</taxon>
        <taxon>Salamandridae</taxon>
        <taxon>Pleurodelinae</taxon>
        <taxon>Pleurodeles</taxon>
    </lineage>
</organism>
<dbReference type="EMBL" id="JANPWB010000003">
    <property type="protein sequence ID" value="KAJ1203598.1"/>
    <property type="molecule type" value="Genomic_DNA"/>
</dbReference>
<reference evidence="2" key="1">
    <citation type="journal article" date="2022" name="bioRxiv">
        <title>Sequencing and chromosome-scale assembly of the giantPleurodeles waltlgenome.</title>
        <authorList>
            <person name="Brown T."/>
            <person name="Elewa A."/>
            <person name="Iarovenko S."/>
            <person name="Subramanian E."/>
            <person name="Araus A.J."/>
            <person name="Petzold A."/>
            <person name="Susuki M."/>
            <person name="Suzuki K.-i.T."/>
            <person name="Hayashi T."/>
            <person name="Toyoda A."/>
            <person name="Oliveira C."/>
            <person name="Osipova E."/>
            <person name="Leigh N.D."/>
            <person name="Simon A."/>
            <person name="Yun M.H."/>
        </authorList>
    </citation>
    <scope>NUCLEOTIDE SEQUENCE</scope>
    <source>
        <strain evidence="2">20211129_DDA</strain>
        <tissue evidence="2">Liver</tissue>
    </source>
</reference>
<keyword evidence="1" id="KW-0472">Membrane</keyword>
<name>A0AAV7VPJ8_PLEWA</name>
<dbReference type="AlphaFoldDB" id="A0AAV7VPJ8"/>
<evidence type="ECO:0000256" key="1">
    <source>
        <dbReference type="SAM" id="Phobius"/>
    </source>
</evidence>
<gene>
    <name evidence="2" type="ORF">NDU88_007382</name>
</gene>